<organism evidence="2 3">
    <name type="scientific">Cardiocondyla obscurior</name>
    <dbReference type="NCBI Taxonomy" id="286306"/>
    <lineage>
        <taxon>Eukaryota</taxon>
        <taxon>Metazoa</taxon>
        <taxon>Ecdysozoa</taxon>
        <taxon>Arthropoda</taxon>
        <taxon>Hexapoda</taxon>
        <taxon>Insecta</taxon>
        <taxon>Pterygota</taxon>
        <taxon>Neoptera</taxon>
        <taxon>Endopterygota</taxon>
        <taxon>Hymenoptera</taxon>
        <taxon>Apocrita</taxon>
        <taxon>Aculeata</taxon>
        <taxon>Formicoidea</taxon>
        <taxon>Formicidae</taxon>
        <taxon>Myrmicinae</taxon>
        <taxon>Cardiocondyla</taxon>
    </lineage>
</organism>
<protein>
    <recommendedName>
        <fullName evidence="1">Myb/SANT-like DNA-binding domain-containing protein</fullName>
    </recommendedName>
</protein>
<feature type="domain" description="Myb/SANT-like DNA-binding" evidence="1">
    <location>
        <begin position="42"/>
        <end position="129"/>
    </location>
</feature>
<accession>A0AAW2FR43</accession>
<dbReference type="AlphaFoldDB" id="A0AAW2FR43"/>
<name>A0AAW2FR43_9HYME</name>
<dbReference type="EMBL" id="JADYXP020000008">
    <property type="protein sequence ID" value="KAL0117665.1"/>
    <property type="molecule type" value="Genomic_DNA"/>
</dbReference>
<comment type="caution">
    <text evidence="2">The sequence shown here is derived from an EMBL/GenBank/DDBJ whole genome shotgun (WGS) entry which is preliminary data.</text>
</comment>
<reference evidence="2 3" key="1">
    <citation type="submission" date="2023-03" db="EMBL/GenBank/DDBJ databases">
        <title>High recombination rates correlate with genetic variation in Cardiocondyla obscurior ants.</title>
        <authorList>
            <person name="Errbii M."/>
        </authorList>
    </citation>
    <scope>NUCLEOTIDE SEQUENCE [LARGE SCALE GENOMIC DNA]</scope>
    <source>
        <strain evidence="2">Alpha-2009</strain>
        <tissue evidence="2">Whole body</tissue>
    </source>
</reference>
<gene>
    <name evidence="2" type="ORF">PUN28_008816</name>
</gene>
<dbReference type="InterPro" id="IPR044822">
    <property type="entry name" value="Myb_DNA-bind_4"/>
</dbReference>
<evidence type="ECO:0000313" key="2">
    <source>
        <dbReference type="EMBL" id="KAL0117665.1"/>
    </source>
</evidence>
<dbReference type="Proteomes" id="UP001430953">
    <property type="component" value="Unassembled WGS sequence"/>
</dbReference>
<dbReference type="Pfam" id="PF13837">
    <property type="entry name" value="Myb_DNA-bind_4"/>
    <property type="match status" value="1"/>
</dbReference>
<evidence type="ECO:0000259" key="1">
    <source>
        <dbReference type="Pfam" id="PF13837"/>
    </source>
</evidence>
<keyword evidence="3" id="KW-1185">Reference proteome</keyword>
<sequence length="235" mass="27097">MFIAPSDAATIFSSKFQNTIAEISETSKSDVTESEQENNTCRTSWNRNKIIELINLYKCHEHLFKSTTIRKDKVWDMTAQKLPTHITEQIKNKFKYLKQKYLEKKDNMSYKSSGASGIKFDYFNKMDDIFGQDPDVHPVSTASSLQGIQLAAKTSSIEKEESSCNTDEEMVTKKSEKLKIKKSKSVKQRIYEQNYKDREAKKEKRRNELIAQQDAALQILKDIAVTFANLSNIQK</sequence>
<evidence type="ECO:0000313" key="3">
    <source>
        <dbReference type="Proteomes" id="UP001430953"/>
    </source>
</evidence>
<proteinExistence type="predicted"/>